<dbReference type="Gene3D" id="1.10.287.110">
    <property type="entry name" value="DnaJ domain"/>
    <property type="match status" value="1"/>
</dbReference>
<feature type="region of interest" description="Disordered" evidence="1">
    <location>
        <begin position="73"/>
        <end position="117"/>
    </location>
</feature>
<dbReference type="CDD" id="cd06257">
    <property type="entry name" value="DnaJ"/>
    <property type="match status" value="1"/>
</dbReference>
<evidence type="ECO:0000256" key="1">
    <source>
        <dbReference type="SAM" id="MobiDB-lite"/>
    </source>
</evidence>
<keyword evidence="4" id="KW-1185">Reference proteome</keyword>
<protein>
    <recommendedName>
        <fullName evidence="2">J domain-containing protein</fullName>
    </recommendedName>
</protein>
<organism evidence="3 4">
    <name type="scientific">Fodinibacter luteus</name>
    <dbReference type="NCBI Taxonomy" id="552064"/>
    <lineage>
        <taxon>Bacteria</taxon>
        <taxon>Bacillati</taxon>
        <taxon>Actinomycetota</taxon>
        <taxon>Actinomycetes</taxon>
        <taxon>Micrococcales</taxon>
        <taxon>Intrasporangiaceae</taxon>
        <taxon>Fodinibacter (ex Wang et al. 2009)</taxon>
    </lineage>
</organism>
<evidence type="ECO:0000259" key="2">
    <source>
        <dbReference type="PROSITE" id="PS50076"/>
    </source>
</evidence>
<accession>A0ABP8K1T3</accession>
<feature type="domain" description="J" evidence="2">
    <location>
        <begin position="9"/>
        <end position="79"/>
    </location>
</feature>
<evidence type="ECO:0000313" key="4">
    <source>
        <dbReference type="Proteomes" id="UP001500945"/>
    </source>
</evidence>
<evidence type="ECO:0000313" key="3">
    <source>
        <dbReference type="EMBL" id="GAA4399079.1"/>
    </source>
</evidence>
<proteinExistence type="predicted"/>
<dbReference type="PRINTS" id="PR00625">
    <property type="entry name" value="JDOMAIN"/>
</dbReference>
<dbReference type="SMART" id="SM00271">
    <property type="entry name" value="DnaJ"/>
    <property type="match status" value="1"/>
</dbReference>
<dbReference type="InterPro" id="IPR036869">
    <property type="entry name" value="J_dom_sf"/>
</dbReference>
<dbReference type="InterPro" id="IPR050817">
    <property type="entry name" value="DjlA_DnaK_co-chaperone"/>
</dbReference>
<reference evidence="4" key="1">
    <citation type="journal article" date="2019" name="Int. J. Syst. Evol. Microbiol.">
        <title>The Global Catalogue of Microorganisms (GCM) 10K type strain sequencing project: providing services to taxonomists for standard genome sequencing and annotation.</title>
        <authorList>
            <consortium name="The Broad Institute Genomics Platform"/>
            <consortium name="The Broad Institute Genome Sequencing Center for Infectious Disease"/>
            <person name="Wu L."/>
            <person name="Ma J."/>
        </authorList>
    </citation>
    <scope>NUCLEOTIDE SEQUENCE [LARGE SCALE GENOMIC DNA]</scope>
    <source>
        <strain evidence="4">JCM 17809</strain>
    </source>
</reference>
<dbReference type="SUPFAM" id="SSF46565">
    <property type="entry name" value="Chaperone J-domain"/>
    <property type="match status" value="1"/>
</dbReference>
<dbReference type="PANTHER" id="PTHR24074">
    <property type="entry name" value="CO-CHAPERONE PROTEIN DJLA"/>
    <property type="match status" value="1"/>
</dbReference>
<dbReference type="Pfam" id="PF00226">
    <property type="entry name" value="DnaJ"/>
    <property type="match status" value="1"/>
</dbReference>
<dbReference type="InterPro" id="IPR001623">
    <property type="entry name" value="DnaJ_domain"/>
</dbReference>
<dbReference type="Proteomes" id="UP001500945">
    <property type="component" value="Unassembled WGS sequence"/>
</dbReference>
<dbReference type="EMBL" id="BAABGM010000003">
    <property type="protein sequence ID" value="GAA4399079.1"/>
    <property type="molecule type" value="Genomic_DNA"/>
</dbReference>
<gene>
    <name evidence="3" type="ORF">GCM10023168_05860</name>
</gene>
<comment type="caution">
    <text evidence="3">The sequence shown here is derived from an EMBL/GenBank/DDBJ whole genome shotgun (WGS) entry which is preliminary data.</text>
</comment>
<dbReference type="PROSITE" id="PS50076">
    <property type="entry name" value="DNAJ_2"/>
    <property type="match status" value="1"/>
</dbReference>
<name>A0ABP8K1T3_9MICO</name>
<sequence length="117" mass="13034">MAMTAEPCDLYAVLGLSPEATQEQIRRAYRVLVRQNHPDTRSAGDPDDEAVATTILQQAMAAYTILGDPAQRAGYDRRTVPQPVASPRRTRPVRRPVDADPPQPTIRVGPVYWRPSR</sequence>